<dbReference type="InterPro" id="IPR051323">
    <property type="entry name" value="AtsK-like"/>
</dbReference>
<keyword evidence="9" id="KW-1185">Reference proteome</keyword>
<evidence type="ECO:0000256" key="3">
    <source>
        <dbReference type="ARBA" id="ARBA00022723"/>
    </source>
</evidence>
<dbReference type="OrthoDB" id="10257314at2759"/>
<gene>
    <name evidence="8" type="ORF">CANTEDRAFT_91895</name>
</gene>
<evidence type="ECO:0000313" key="8">
    <source>
        <dbReference type="EMBL" id="EGV66724.1"/>
    </source>
</evidence>
<dbReference type="PANTHER" id="PTHR30468:SF29">
    <property type="entry name" value="FAMILY TAURINE DIOXYGENASE, PUTATIVE-RELATED"/>
    <property type="match status" value="1"/>
</dbReference>
<proteinExistence type="inferred from homology"/>
<sequence length="355" mass="40089">MTFDFKLPEQLQALFPDYHTPNETSPYEYAKAQGVQYPNYTPWKMEPLEEIKDIEEKGKLASKDKSSLLNAATSVRNITPLTGTEILGLSLAKLSDSQKNDLAKLAAERGVVVFRAQDDLDIREQVRFGSYFGPPHIHQESGIIPDIPWVHAVYKDENSHKGLRSQVWHSDVPYELNSAGLTTLRFDTIPSQGGDTMFANGYAIYESLNPGFRAYLETLSAVHSGYGQLSIAQSEGRTTRRPPLETVHPLVRTNPITGLKSLYISENFTTAIVGLEKKLSDVLLRYLFDYVNNALQFQVRLSWGKHDVAVWDNRSHFHTGVFDYYPEVRHGTRVIALANKAYFDPNSKLLSEYEG</sequence>
<dbReference type="InterPro" id="IPR003819">
    <property type="entry name" value="TauD/TfdA-like"/>
</dbReference>
<dbReference type="GeneID" id="18250126"/>
<dbReference type="KEGG" id="cten:18250126"/>
<dbReference type="GO" id="GO:0046872">
    <property type="term" value="F:metal ion binding"/>
    <property type="evidence" value="ECO:0007669"/>
    <property type="project" value="UniProtKB-KW"/>
</dbReference>
<accession>G3AX96</accession>
<keyword evidence="5" id="KW-0560">Oxidoreductase</keyword>
<keyword evidence="6" id="KW-0408">Iron</keyword>
<dbReference type="RefSeq" id="XP_006683982.1">
    <property type="nucleotide sequence ID" value="XM_006683919.1"/>
</dbReference>
<keyword evidence="4" id="KW-0223">Dioxygenase</keyword>
<evidence type="ECO:0000259" key="7">
    <source>
        <dbReference type="Pfam" id="PF02668"/>
    </source>
</evidence>
<evidence type="ECO:0000313" key="9">
    <source>
        <dbReference type="Proteomes" id="UP000000707"/>
    </source>
</evidence>
<evidence type="ECO:0000256" key="5">
    <source>
        <dbReference type="ARBA" id="ARBA00023002"/>
    </source>
</evidence>
<dbReference type="AlphaFoldDB" id="G3AX96"/>
<dbReference type="InterPro" id="IPR042098">
    <property type="entry name" value="TauD-like_sf"/>
</dbReference>
<evidence type="ECO:0000256" key="2">
    <source>
        <dbReference type="ARBA" id="ARBA00005896"/>
    </source>
</evidence>
<dbReference type="Pfam" id="PF02668">
    <property type="entry name" value="TauD"/>
    <property type="match status" value="1"/>
</dbReference>
<reference evidence="8 9" key="1">
    <citation type="journal article" date="2011" name="Proc. Natl. Acad. Sci. U.S.A.">
        <title>Comparative genomics of xylose-fermenting fungi for enhanced biofuel production.</title>
        <authorList>
            <person name="Wohlbach D.J."/>
            <person name="Kuo A."/>
            <person name="Sato T.K."/>
            <person name="Potts K.M."/>
            <person name="Salamov A.A."/>
            <person name="LaButti K.M."/>
            <person name="Sun H."/>
            <person name="Clum A."/>
            <person name="Pangilinan J.L."/>
            <person name="Lindquist E.A."/>
            <person name="Lucas S."/>
            <person name="Lapidus A."/>
            <person name="Jin M."/>
            <person name="Gunawan C."/>
            <person name="Balan V."/>
            <person name="Dale B.E."/>
            <person name="Jeffries T.W."/>
            <person name="Zinkel R."/>
            <person name="Barry K.W."/>
            <person name="Grigoriev I.V."/>
            <person name="Gasch A.P."/>
        </authorList>
    </citation>
    <scope>NUCLEOTIDE SEQUENCE [LARGE SCALE GENOMIC DNA]</scope>
    <source>
        <strain evidence="9">ATCC 10573 / BCRC 21748 / CBS 615 / JCM 9827 / NBRC 10315 / NRRL Y-1498 / VKM Y-70</strain>
    </source>
</reference>
<evidence type="ECO:0000256" key="4">
    <source>
        <dbReference type="ARBA" id="ARBA00022964"/>
    </source>
</evidence>
<dbReference type="GO" id="GO:0005737">
    <property type="term" value="C:cytoplasm"/>
    <property type="evidence" value="ECO:0007669"/>
    <property type="project" value="TreeGrafter"/>
</dbReference>
<comment type="cofactor">
    <cofactor evidence="1">
        <name>Fe(2+)</name>
        <dbReference type="ChEBI" id="CHEBI:29033"/>
    </cofactor>
</comment>
<dbReference type="Gene3D" id="3.60.130.10">
    <property type="entry name" value="Clavaminate synthase-like"/>
    <property type="match status" value="1"/>
</dbReference>
<organism evidence="9">
    <name type="scientific">Candida tenuis (strain ATCC 10573 / BCRC 21748 / CBS 615 / JCM 9827 / NBRC 10315 / NRRL Y-1498 / VKM Y-70)</name>
    <name type="common">Yeast</name>
    <name type="synonym">Yamadazyma tenuis</name>
    <dbReference type="NCBI Taxonomy" id="590646"/>
    <lineage>
        <taxon>Eukaryota</taxon>
        <taxon>Fungi</taxon>
        <taxon>Dikarya</taxon>
        <taxon>Ascomycota</taxon>
        <taxon>Saccharomycotina</taxon>
        <taxon>Pichiomycetes</taxon>
        <taxon>Debaryomycetaceae</taxon>
        <taxon>Yamadazyma</taxon>
    </lineage>
</organism>
<comment type="similarity">
    <text evidence="2">Belongs to the TfdA dioxygenase family.</text>
</comment>
<dbReference type="eggNOG" id="ENOG502QT05">
    <property type="taxonomic scope" value="Eukaryota"/>
</dbReference>
<keyword evidence="3" id="KW-0479">Metal-binding</keyword>
<dbReference type="Proteomes" id="UP000000707">
    <property type="component" value="Unassembled WGS sequence"/>
</dbReference>
<dbReference type="SUPFAM" id="SSF51197">
    <property type="entry name" value="Clavaminate synthase-like"/>
    <property type="match status" value="1"/>
</dbReference>
<dbReference type="EMBL" id="GL996510">
    <property type="protein sequence ID" value="EGV66724.1"/>
    <property type="molecule type" value="Genomic_DNA"/>
</dbReference>
<protein>
    <submittedName>
        <fullName evidence="8">TauD-domain-containing protein</fullName>
    </submittedName>
</protein>
<evidence type="ECO:0000256" key="6">
    <source>
        <dbReference type="ARBA" id="ARBA00023004"/>
    </source>
</evidence>
<name>G3AX96_CANTC</name>
<dbReference type="GO" id="GO:0016706">
    <property type="term" value="F:2-oxoglutarate-dependent dioxygenase activity"/>
    <property type="evidence" value="ECO:0007669"/>
    <property type="project" value="TreeGrafter"/>
</dbReference>
<evidence type="ECO:0000256" key="1">
    <source>
        <dbReference type="ARBA" id="ARBA00001954"/>
    </source>
</evidence>
<feature type="domain" description="TauD/TfdA-like" evidence="7">
    <location>
        <begin position="75"/>
        <end position="334"/>
    </location>
</feature>
<dbReference type="HOGENOM" id="CLU_036005_0_1_1"/>
<dbReference type="PANTHER" id="PTHR30468">
    <property type="entry name" value="ALPHA-KETOGLUTARATE-DEPENDENT SULFONATE DIOXYGENASE"/>
    <property type="match status" value="1"/>
</dbReference>